<evidence type="ECO:0000259" key="3">
    <source>
        <dbReference type="Pfam" id="PF10415"/>
    </source>
</evidence>
<dbReference type="InterPro" id="IPR008948">
    <property type="entry name" value="L-Aspartase-like"/>
</dbReference>
<dbReference type="GO" id="GO:0005829">
    <property type="term" value="C:cytosol"/>
    <property type="evidence" value="ECO:0007669"/>
    <property type="project" value="TreeGrafter"/>
</dbReference>
<dbReference type="GO" id="GO:0006099">
    <property type="term" value="P:tricarboxylic acid cycle"/>
    <property type="evidence" value="ECO:0007669"/>
    <property type="project" value="InterPro"/>
</dbReference>
<dbReference type="PROSITE" id="PS00163">
    <property type="entry name" value="FUMARATE_LYASES"/>
    <property type="match status" value="1"/>
</dbReference>
<dbReference type="AlphaFoldDB" id="A0A0F9DTJ4"/>
<dbReference type="GO" id="GO:0008797">
    <property type="term" value="F:aspartate ammonia-lyase activity"/>
    <property type="evidence" value="ECO:0007669"/>
    <property type="project" value="TreeGrafter"/>
</dbReference>
<sequence length="161" mass="16399">GLGELILPALQPGSSIMPGKVNPVIPEAVIQVACQVIGNDAAVAVAATGGVGSVLEMHLCWPVIADNLLASIALLTGAAGIFAEKCIAGLAADEARCAELVERSLMLATALAPEIGYDAAADLAKQAHATGRTIRQVALDAGVLSEEQLDKLLDVRRQTGP</sequence>
<accession>A0A0F9DTJ4</accession>
<feature type="non-terminal residue" evidence="4">
    <location>
        <position position="1"/>
    </location>
</feature>
<proteinExistence type="predicted"/>
<organism evidence="4">
    <name type="scientific">marine sediment metagenome</name>
    <dbReference type="NCBI Taxonomy" id="412755"/>
    <lineage>
        <taxon>unclassified sequences</taxon>
        <taxon>metagenomes</taxon>
        <taxon>ecological metagenomes</taxon>
    </lineage>
</organism>
<dbReference type="InterPro" id="IPR022761">
    <property type="entry name" value="Fumarate_lyase_N"/>
</dbReference>
<keyword evidence="1" id="KW-0456">Lyase</keyword>
<dbReference type="EMBL" id="LAZR01027657">
    <property type="protein sequence ID" value="KKL65049.1"/>
    <property type="molecule type" value="Genomic_DNA"/>
</dbReference>
<dbReference type="InterPro" id="IPR020557">
    <property type="entry name" value="Fumarate_lyase_CS"/>
</dbReference>
<dbReference type="InterPro" id="IPR018951">
    <property type="entry name" value="Fumarase_C_C"/>
</dbReference>
<gene>
    <name evidence="4" type="ORF">LCGC14_2158900</name>
</gene>
<comment type="caution">
    <text evidence="4">The sequence shown here is derived from an EMBL/GenBank/DDBJ whole genome shotgun (WGS) entry which is preliminary data.</text>
</comment>
<name>A0A0F9DTJ4_9ZZZZ</name>
<dbReference type="PANTHER" id="PTHR42696:SF2">
    <property type="entry name" value="ASPARTATE AMMONIA-LYASE"/>
    <property type="match status" value="1"/>
</dbReference>
<reference evidence="4" key="1">
    <citation type="journal article" date="2015" name="Nature">
        <title>Complex archaea that bridge the gap between prokaryotes and eukaryotes.</title>
        <authorList>
            <person name="Spang A."/>
            <person name="Saw J.H."/>
            <person name="Jorgensen S.L."/>
            <person name="Zaremba-Niedzwiedzka K."/>
            <person name="Martijn J."/>
            <person name="Lind A.E."/>
            <person name="van Eijk R."/>
            <person name="Schleper C."/>
            <person name="Guy L."/>
            <person name="Ettema T.J."/>
        </authorList>
    </citation>
    <scope>NUCLEOTIDE SEQUENCE</scope>
</reference>
<dbReference type="Pfam" id="PF00206">
    <property type="entry name" value="Lyase_1"/>
    <property type="match status" value="1"/>
</dbReference>
<feature type="domain" description="Fumarate lyase N-terminal" evidence="2">
    <location>
        <begin position="1"/>
        <end position="38"/>
    </location>
</feature>
<evidence type="ECO:0000313" key="4">
    <source>
        <dbReference type="EMBL" id="KKL65049.1"/>
    </source>
</evidence>
<dbReference type="PANTHER" id="PTHR42696">
    <property type="entry name" value="ASPARTATE AMMONIA-LYASE"/>
    <property type="match status" value="1"/>
</dbReference>
<evidence type="ECO:0000259" key="2">
    <source>
        <dbReference type="Pfam" id="PF00206"/>
    </source>
</evidence>
<protein>
    <recommendedName>
        <fullName evidence="5">Aspartate ammonia-lyase</fullName>
    </recommendedName>
</protein>
<evidence type="ECO:0008006" key="5">
    <source>
        <dbReference type="Google" id="ProtNLM"/>
    </source>
</evidence>
<dbReference type="Gene3D" id="1.20.200.10">
    <property type="entry name" value="Fumarase/aspartase (Central domain)"/>
    <property type="match status" value="1"/>
</dbReference>
<evidence type="ECO:0000256" key="1">
    <source>
        <dbReference type="ARBA" id="ARBA00023239"/>
    </source>
</evidence>
<dbReference type="GO" id="GO:0006531">
    <property type="term" value="P:aspartate metabolic process"/>
    <property type="evidence" value="ECO:0007669"/>
    <property type="project" value="TreeGrafter"/>
</dbReference>
<dbReference type="Pfam" id="PF10415">
    <property type="entry name" value="FumaraseC_C"/>
    <property type="match status" value="1"/>
</dbReference>
<feature type="domain" description="Fumarase C C-terminal" evidence="3">
    <location>
        <begin position="107"/>
        <end position="157"/>
    </location>
</feature>
<dbReference type="FunFam" id="1.10.40.30:FF:000002">
    <property type="entry name" value="Fumarate hydratase class II"/>
    <property type="match status" value="1"/>
</dbReference>
<dbReference type="SUPFAM" id="SSF48557">
    <property type="entry name" value="L-aspartase-like"/>
    <property type="match status" value="1"/>
</dbReference>
<dbReference type="Gene3D" id="1.10.40.30">
    <property type="entry name" value="Fumarase/aspartase (C-terminal domain)"/>
    <property type="match status" value="1"/>
</dbReference>
<dbReference type="InterPro" id="IPR051546">
    <property type="entry name" value="Aspartate_Ammonia-Lyase"/>
</dbReference>